<feature type="region of interest" description="Disordered" evidence="20">
    <location>
        <begin position="1783"/>
        <end position="1822"/>
    </location>
</feature>
<evidence type="ECO:0000256" key="5">
    <source>
        <dbReference type="ARBA" id="ARBA00022673"/>
    </source>
</evidence>
<feature type="compositionally biased region" description="Acidic residues" evidence="20">
    <location>
        <begin position="343"/>
        <end position="353"/>
    </location>
</feature>
<dbReference type="InterPro" id="IPR031649">
    <property type="entry name" value="GPHH_dom"/>
</dbReference>
<dbReference type="InterPro" id="IPR050599">
    <property type="entry name" value="VDCC_alpha-1_subunit"/>
</dbReference>
<organism evidence="23 24">
    <name type="scientific">Microctonus aethiopoides</name>
    <dbReference type="NCBI Taxonomy" id="144406"/>
    <lineage>
        <taxon>Eukaryota</taxon>
        <taxon>Metazoa</taxon>
        <taxon>Ecdysozoa</taxon>
        <taxon>Arthropoda</taxon>
        <taxon>Hexapoda</taxon>
        <taxon>Insecta</taxon>
        <taxon>Pterygota</taxon>
        <taxon>Neoptera</taxon>
        <taxon>Endopterygota</taxon>
        <taxon>Hymenoptera</taxon>
        <taxon>Apocrita</taxon>
        <taxon>Ichneumonoidea</taxon>
        <taxon>Braconidae</taxon>
        <taxon>Euphorinae</taxon>
        <taxon>Microctonus</taxon>
    </lineage>
</organism>
<dbReference type="GO" id="GO:0045202">
    <property type="term" value="C:synapse"/>
    <property type="evidence" value="ECO:0007669"/>
    <property type="project" value="GOC"/>
</dbReference>
<keyword evidence="14 18" id="KW-0325">Glycoprotein</keyword>
<feature type="transmembrane region" description="Helical" evidence="21">
    <location>
        <begin position="180"/>
        <end position="202"/>
    </location>
</feature>
<evidence type="ECO:0000256" key="12">
    <source>
        <dbReference type="ARBA" id="ARBA00023065"/>
    </source>
</evidence>
<dbReference type="InterPro" id="IPR027359">
    <property type="entry name" value="Volt_channel_dom_sf"/>
</dbReference>
<feature type="transmembrane region" description="Helical" evidence="21">
    <location>
        <begin position="977"/>
        <end position="1002"/>
    </location>
</feature>
<dbReference type="FunFam" id="1.10.238.10:FF:000063">
    <property type="entry name" value="Voltage-dependent N-type calcium channel subunit alpha"/>
    <property type="match status" value="1"/>
</dbReference>
<dbReference type="SUPFAM" id="SSF81324">
    <property type="entry name" value="Voltage-gated potassium channels"/>
    <property type="match status" value="4"/>
</dbReference>
<reference evidence="23" key="2">
    <citation type="submission" date="2023-03" db="EMBL/GenBank/DDBJ databases">
        <authorList>
            <person name="Inwood S.N."/>
            <person name="Skelly J.G."/>
            <person name="Guhlin J."/>
            <person name="Harrop T.W.R."/>
            <person name="Goldson S.G."/>
            <person name="Dearden P.K."/>
        </authorList>
    </citation>
    <scope>NUCLEOTIDE SEQUENCE</scope>
    <source>
        <strain evidence="23">Irish</strain>
        <tissue evidence="23">Whole body</tissue>
    </source>
</reference>
<feature type="transmembrane region" description="Helical" evidence="21">
    <location>
        <begin position="1123"/>
        <end position="1151"/>
    </location>
</feature>
<feature type="region of interest" description="Disordered" evidence="20">
    <location>
        <begin position="1519"/>
        <end position="1589"/>
    </location>
</feature>
<dbReference type="GO" id="GO:0008331">
    <property type="term" value="F:high voltage-gated calcium channel activity"/>
    <property type="evidence" value="ECO:0007669"/>
    <property type="project" value="TreeGrafter"/>
</dbReference>
<feature type="transmembrane region" description="Helical" evidence="21">
    <location>
        <begin position="799"/>
        <end position="817"/>
    </location>
</feature>
<keyword evidence="7 17" id="KW-0479">Metal-binding</keyword>
<dbReference type="GO" id="GO:0016324">
    <property type="term" value="C:apical plasma membrane"/>
    <property type="evidence" value="ECO:0007669"/>
    <property type="project" value="UniProtKB-ARBA"/>
</dbReference>
<dbReference type="GO" id="GO:0009581">
    <property type="term" value="P:detection of external stimulus"/>
    <property type="evidence" value="ECO:0007669"/>
    <property type="project" value="UniProtKB-ARBA"/>
</dbReference>
<evidence type="ECO:0000256" key="16">
    <source>
        <dbReference type="ARBA" id="ARBA00069462"/>
    </source>
</evidence>
<dbReference type="Gene3D" id="1.10.287.70">
    <property type="match status" value="4"/>
</dbReference>
<feature type="compositionally biased region" description="Polar residues" evidence="20">
    <location>
        <begin position="1641"/>
        <end position="1652"/>
    </location>
</feature>
<dbReference type="GO" id="GO:0019722">
    <property type="term" value="P:calcium-mediated signaling"/>
    <property type="evidence" value="ECO:0007669"/>
    <property type="project" value="UniProtKB-ARBA"/>
</dbReference>
<evidence type="ECO:0000313" key="24">
    <source>
        <dbReference type="Proteomes" id="UP001168990"/>
    </source>
</evidence>
<comment type="subcellular location">
    <subcellularLocation>
        <location evidence="1 19">Membrane</location>
        <topology evidence="1 19">Multi-pass membrane protein</topology>
    </subcellularLocation>
</comment>
<dbReference type="GO" id="GO:0005509">
    <property type="term" value="F:calcium ion binding"/>
    <property type="evidence" value="ECO:0007669"/>
    <property type="project" value="InterPro"/>
</dbReference>
<evidence type="ECO:0000256" key="10">
    <source>
        <dbReference type="ARBA" id="ARBA00022882"/>
    </source>
</evidence>
<comment type="caution">
    <text evidence="23">The sequence shown here is derived from an EMBL/GenBank/DDBJ whole genome shotgun (WGS) entry which is preliminary data.</text>
</comment>
<evidence type="ECO:0000256" key="13">
    <source>
        <dbReference type="ARBA" id="ARBA00023136"/>
    </source>
</evidence>
<keyword evidence="8" id="KW-0677">Repeat</keyword>
<evidence type="ECO:0000256" key="17">
    <source>
        <dbReference type="PIRSR" id="PIRSR602077-1"/>
    </source>
</evidence>
<feature type="compositionally biased region" description="Low complexity" evidence="20">
    <location>
        <begin position="1616"/>
        <end position="1629"/>
    </location>
</feature>
<feature type="transmembrane region" description="Helical" evidence="21">
    <location>
        <begin position="147"/>
        <end position="168"/>
    </location>
</feature>
<feature type="transmembrane region" description="Helical" evidence="21">
    <location>
        <begin position="394"/>
        <end position="412"/>
    </location>
</feature>
<keyword evidence="3" id="KW-0597">Phosphoprotein</keyword>
<evidence type="ECO:0000256" key="21">
    <source>
        <dbReference type="SAM" id="Phobius"/>
    </source>
</evidence>
<dbReference type="GO" id="GO:0042045">
    <property type="term" value="P:epithelial fluid transport"/>
    <property type="evidence" value="ECO:0007669"/>
    <property type="project" value="UniProtKB-ARBA"/>
</dbReference>
<keyword evidence="11 21" id="KW-1133">Transmembrane helix</keyword>
<feature type="transmembrane region" description="Helical" evidence="21">
    <location>
        <begin position="1088"/>
        <end position="1111"/>
    </location>
</feature>
<keyword evidence="15" id="KW-0407">Ion channel</keyword>
<evidence type="ECO:0000256" key="4">
    <source>
        <dbReference type="ARBA" id="ARBA00022568"/>
    </source>
</evidence>
<feature type="transmembrane region" description="Helical" evidence="21">
    <location>
        <begin position="1267"/>
        <end position="1291"/>
    </location>
</feature>
<keyword evidence="12" id="KW-0406">Ion transport</keyword>
<dbReference type="Pfam" id="PF08763">
    <property type="entry name" value="Ca_chan_IQ"/>
    <property type="match status" value="1"/>
</dbReference>
<evidence type="ECO:0000256" key="8">
    <source>
        <dbReference type="ARBA" id="ARBA00022737"/>
    </source>
</evidence>
<dbReference type="GO" id="GO:0098703">
    <property type="term" value="P:calcium ion import across plasma membrane"/>
    <property type="evidence" value="ECO:0007669"/>
    <property type="project" value="TreeGrafter"/>
</dbReference>
<dbReference type="Gene3D" id="6.10.250.2500">
    <property type="match status" value="2"/>
</dbReference>
<evidence type="ECO:0000259" key="22">
    <source>
        <dbReference type="PROSITE" id="PS50222"/>
    </source>
</evidence>
<dbReference type="GO" id="GO:0007268">
    <property type="term" value="P:chemical synaptic transmission"/>
    <property type="evidence" value="ECO:0007669"/>
    <property type="project" value="TreeGrafter"/>
</dbReference>
<feature type="binding site" evidence="17">
    <location>
        <position position="948"/>
    </location>
    <ligand>
        <name>Ca(2+)</name>
        <dbReference type="ChEBI" id="CHEBI:29108"/>
    </ligand>
</feature>
<evidence type="ECO:0000256" key="1">
    <source>
        <dbReference type="ARBA" id="ARBA00004141"/>
    </source>
</evidence>
<feature type="transmembrane region" description="Helical" evidence="21">
    <location>
        <begin position="424"/>
        <end position="448"/>
    </location>
</feature>
<dbReference type="FunFam" id="1.20.120.350:FF:000013">
    <property type="entry name" value="Voltage-dependent N-type calcium channel subunit alpha"/>
    <property type="match status" value="1"/>
</dbReference>
<keyword evidence="5 19" id="KW-0107">Calcium channel</keyword>
<comment type="similarity">
    <text evidence="19">Belongs to the calcium channel alpha-1 subunit (TC 1.A.1.11) family.</text>
</comment>
<feature type="transmembrane region" description="Helical" evidence="21">
    <location>
        <begin position="1179"/>
        <end position="1202"/>
    </location>
</feature>
<dbReference type="PRINTS" id="PR00167">
    <property type="entry name" value="CACHANNEL"/>
</dbReference>
<dbReference type="FunFam" id="1.10.287.70:FF:000023">
    <property type="entry name" value="Voltage-dependent R-type calcium channel subunit alpha"/>
    <property type="match status" value="1"/>
</dbReference>
<dbReference type="FunFam" id="1.20.120.350:FF:000011">
    <property type="entry name" value="Voltage-dependent N-type calcium channel subunit alpha"/>
    <property type="match status" value="1"/>
</dbReference>
<feature type="transmembrane region" description="Helical" evidence="21">
    <location>
        <begin position="1058"/>
        <end position="1076"/>
    </location>
</feature>
<evidence type="ECO:0000313" key="23">
    <source>
        <dbReference type="EMBL" id="KAK0171988.1"/>
    </source>
</evidence>
<keyword evidence="9 17" id="KW-0106">Calcium</keyword>
<proteinExistence type="inferred from homology"/>
<feature type="region of interest" description="Disordered" evidence="20">
    <location>
        <begin position="1603"/>
        <end position="1681"/>
    </location>
</feature>
<evidence type="ECO:0000256" key="15">
    <source>
        <dbReference type="ARBA" id="ARBA00023303"/>
    </source>
</evidence>
<protein>
    <recommendedName>
        <fullName evidence="16">Voltage-dependent calcium channel type A subunit alpha-1</fullName>
    </recommendedName>
</protein>
<feature type="transmembrane region" description="Helical" evidence="21">
    <location>
        <begin position="59"/>
        <end position="81"/>
    </location>
</feature>
<dbReference type="InterPro" id="IPR005821">
    <property type="entry name" value="Ion_trans_dom"/>
</dbReference>
<evidence type="ECO:0000256" key="14">
    <source>
        <dbReference type="ARBA" id="ARBA00023180"/>
    </source>
</evidence>
<dbReference type="GO" id="GO:0016322">
    <property type="term" value="P:neuron remodeling"/>
    <property type="evidence" value="ECO:0007669"/>
    <property type="project" value="UniProtKB-ARBA"/>
</dbReference>
<dbReference type="GO" id="GO:0005891">
    <property type="term" value="C:voltage-gated calcium channel complex"/>
    <property type="evidence" value="ECO:0007669"/>
    <property type="project" value="InterPro"/>
</dbReference>
<dbReference type="InterPro" id="IPR014873">
    <property type="entry name" value="VDCC_a1su_IQ"/>
</dbReference>
<dbReference type="Gene3D" id="6.10.250.2180">
    <property type="match status" value="1"/>
</dbReference>
<evidence type="ECO:0000256" key="6">
    <source>
        <dbReference type="ARBA" id="ARBA00022692"/>
    </source>
</evidence>
<dbReference type="GO" id="GO:0009582">
    <property type="term" value="P:detection of abiotic stimulus"/>
    <property type="evidence" value="ECO:0007669"/>
    <property type="project" value="UniProtKB-ARBA"/>
</dbReference>
<dbReference type="InterPro" id="IPR002048">
    <property type="entry name" value="EF_hand_dom"/>
</dbReference>
<dbReference type="SMART" id="SM01062">
    <property type="entry name" value="Ca_chan_IQ"/>
    <property type="match status" value="1"/>
</dbReference>
<feature type="transmembrane region" description="Helical" evidence="21">
    <location>
        <begin position="1222"/>
        <end position="1246"/>
    </location>
</feature>
<evidence type="ECO:0000256" key="19">
    <source>
        <dbReference type="RuleBase" id="RU003808"/>
    </source>
</evidence>
<gene>
    <name evidence="23" type="ORF">PV328_005370</name>
</gene>
<feature type="binding site" evidence="17">
    <location>
        <position position="161"/>
    </location>
    <ligand>
        <name>Ca(2+)</name>
        <dbReference type="ChEBI" id="CHEBI:29108"/>
    </ligand>
</feature>
<dbReference type="EMBL" id="JAQQBS010000002">
    <property type="protein sequence ID" value="KAK0171988.1"/>
    <property type="molecule type" value="Genomic_DNA"/>
</dbReference>
<keyword evidence="10 19" id="KW-0851">Voltage-gated channel</keyword>
<feature type="transmembrane region" description="Helical" evidence="21">
    <location>
        <begin position="867"/>
        <end position="891"/>
    </location>
</feature>
<feature type="transmembrane region" description="Helical" evidence="21">
    <location>
        <begin position="767"/>
        <end position="787"/>
    </location>
</feature>
<evidence type="ECO:0000256" key="11">
    <source>
        <dbReference type="ARBA" id="ARBA00022989"/>
    </source>
</evidence>
<dbReference type="FunFam" id="1.10.287.70:FF:000059">
    <property type="entry name" value="Voltage-dependent N-type calcium channel subunit alpha"/>
    <property type="match status" value="1"/>
</dbReference>
<evidence type="ECO:0000256" key="3">
    <source>
        <dbReference type="ARBA" id="ARBA00022553"/>
    </source>
</evidence>
<evidence type="ECO:0000256" key="18">
    <source>
        <dbReference type="PIRSR" id="PIRSR602077-3"/>
    </source>
</evidence>
<dbReference type="InterPro" id="IPR002077">
    <property type="entry name" value="VDCCAlpha1"/>
</dbReference>
<reference evidence="23" key="1">
    <citation type="journal article" date="2023" name="bioRxiv">
        <title>Scaffold-level genome assemblies of two parasitoid biocontrol wasps reveal the parthenogenesis mechanism and an associated novel virus.</title>
        <authorList>
            <person name="Inwood S."/>
            <person name="Skelly J."/>
            <person name="Guhlin J."/>
            <person name="Harrop T."/>
            <person name="Goldson S."/>
            <person name="Dearden P."/>
        </authorList>
    </citation>
    <scope>NUCLEOTIDE SEQUENCE</scope>
    <source>
        <strain evidence="23">Irish</strain>
        <tissue evidence="23">Whole body</tissue>
    </source>
</reference>
<feature type="binding site" evidence="17">
    <location>
        <position position="573"/>
    </location>
    <ligand>
        <name>Ca(2+)</name>
        <dbReference type="ChEBI" id="CHEBI:29108"/>
    </ligand>
</feature>
<feature type="transmembrane region" description="Helical" evidence="21">
    <location>
        <begin position="729"/>
        <end position="747"/>
    </location>
</feature>
<dbReference type="FunFam" id="1.20.120.350:FF:000001">
    <property type="entry name" value="Voltage-dependent L-type calcium channel subunit alpha"/>
    <property type="match status" value="1"/>
</dbReference>
<dbReference type="Pfam" id="PF00520">
    <property type="entry name" value="Ion_trans"/>
    <property type="match status" value="4"/>
</dbReference>
<evidence type="ECO:0000256" key="9">
    <source>
        <dbReference type="ARBA" id="ARBA00022837"/>
    </source>
</evidence>
<feature type="transmembrane region" description="Helical" evidence="21">
    <location>
        <begin position="519"/>
        <end position="542"/>
    </location>
</feature>
<evidence type="ECO:0000256" key="20">
    <source>
        <dbReference type="SAM" id="MobiDB-lite"/>
    </source>
</evidence>
<evidence type="ECO:0000256" key="7">
    <source>
        <dbReference type="ARBA" id="ARBA00022723"/>
    </source>
</evidence>
<feature type="region of interest" description="Disordered" evidence="20">
    <location>
        <begin position="657"/>
        <end position="701"/>
    </location>
</feature>
<feature type="compositionally biased region" description="Basic residues" evidence="20">
    <location>
        <begin position="1661"/>
        <end position="1677"/>
    </location>
</feature>
<evidence type="ECO:0000256" key="2">
    <source>
        <dbReference type="ARBA" id="ARBA00022448"/>
    </source>
</evidence>
<dbReference type="PANTHER" id="PTHR45628">
    <property type="entry name" value="VOLTAGE-DEPENDENT CALCIUM CHANNEL TYPE A SUBUNIT ALPHA-1"/>
    <property type="match status" value="1"/>
</dbReference>
<keyword evidence="2" id="KW-0813">Transport</keyword>
<dbReference type="PROSITE" id="PS50222">
    <property type="entry name" value="EF_HAND_2"/>
    <property type="match status" value="1"/>
</dbReference>
<dbReference type="Gene3D" id="1.20.120.350">
    <property type="entry name" value="Voltage-gated potassium channels. Chain C"/>
    <property type="match status" value="3"/>
</dbReference>
<dbReference type="Proteomes" id="UP001168990">
    <property type="component" value="Unassembled WGS sequence"/>
</dbReference>
<feature type="region of interest" description="Disordered" evidence="20">
    <location>
        <begin position="332"/>
        <end position="353"/>
    </location>
</feature>
<feature type="compositionally biased region" description="Polar residues" evidence="20">
    <location>
        <begin position="669"/>
        <end position="678"/>
    </location>
</feature>
<keyword evidence="6 21" id="KW-0812">Transmembrane</keyword>
<feature type="glycosylation site" description="N-linked (GlcNAc...) asparagine" evidence="18">
    <location>
        <position position="126"/>
    </location>
</feature>
<dbReference type="Pfam" id="PF16905">
    <property type="entry name" value="GPHH"/>
    <property type="match status" value="1"/>
</dbReference>
<feature type="compositionally biased region" description="Basic residues" evidence="20">
    <location>
        <begin position="1548"/>
        <end position="1566"/>
    </location>
</feature>
<feature type="compositionally biased region" description="Basic residues" evidence="20">
    <location>
        <begin position="1603"/>
        <end position="1615"/>
    </location>
</feature>
<keyword evidence="4 19" id="KW-0109">Calcium transport</keyword>
<keyword evidence="24" id="KW-1185">Reference proteome</keyword>
<dbReference type="FunFam" id="1.10.287.70:FF:000007">
    <property type="entry name" value="Voltage-dependent L-type calcium channel subunit alpha"/>
    <property type="match status" value="1"/>
</dbReference>
<dbReference type="PANTHER" id="PTHR45628:SF7">
    <property type="entry name" value="VOLTAGE-DEPENDENT CALCIUM CHANNEL TYPE A SUBUNIT ALPHA-1"/>
    <property type="match status" value="1"/>
</dbReference>
<feature type="transmembrane region" description="Helical" evidence="21">
    <location>
        <begin position="598"/>
        <end position="620"/>
    </location>
</feature>
<sequence length="1822" mass="207528">MDFFVVVTGFVTVFGQGMNVEMDLRTLRAIRVLRPLKLVSGIPSLQVVLKSIIKAMAPLLQIGLLVLFAIVIFAIIGLEFYSGTLHKTCYSIEDVSIIVKEGDLPSPCNTDYKPDAPMGAHVCNPNVSICLDDWEGPNSGITSFDNIGFAMLTVFQCITMEGWTAILYWTNDALGSYFNWVYFIPLIVLGSFFMLNLVLGVLSGEFSNERTRVERRAAYRKAKTKKLFTTAFTSYLKWITQAVMKKKSSKKIPYRFYNACREFAKEREKVENRQSFLKMRRHQQLERELNGYVEWICKAEEVILAEERTTEEEKMHIIEARRRAIKAQRKKLKNLGKSKSTDTEEEDGDDEPGDGFSRASYLRSRVKNQGACLQFWRAEKRFRFWIRHTVKTQTFYWFVIVLVFFNTVCVAVEHYDQPQWLSDFLFYTEFIFLGLFMCEMFIKIYALGPRIYFESSFNRFDCVVIMGSIFEVIWSALKSGSFGLSVLRALRLLRIFKVTKYWASLRNLVISLLNSMRSIISLLFLLFLFILIFALLGMQLFGGQFNFPTGTPPTNFNTFPIALLTVFQILTGEDWNEVMYQGIESQGGHKGGGMVYSLYFIVLVLFGNYTLLNVFLAIAVDNLANAQELTAAEEGQEEEDKEKQMQELEKEMEALQMPGDGSAPKVEISSPTSTQNFRSGKGGKQASEEKKQEDEDTGPKPMLPYSSMFILSPTNPVRRGAHWVVNLKHFDTFIMIVIVLSSIALATEDPVEENSPRNVILNYFDHAFTGVFAIEMILKVLDLGIILHPGSYLREFWNIMDAVVVICAGISIGFNLMGSSAGQNLSTIKSLRVLRVLRPLKTIKRVPKLKAVFDCVVNSLKNVINILIVYILFQFIFAVIAVQLFNGKFFYCNDASKRTRLDCQGEYFVYEEDSLLPVSKKRTWQHQSFHYDNVMAAMLTLFAVQTGEGWPQILQHSMAATHEDEGPIHNFRIEMSLFYIVYFIVFPFFFVNIFVALIIITFQEQGEAELQDGEIDKNQKSCIDFTIGARPLERYMPNKRNSVKYKIWKMVVSTPFEYFIMILIVLNTLLLMMKYHRQSEVYKAALKYCNICFTGMFTVECILKIAAFGVRNFFKDPWNTFDFITVIGSIVDALIVEFGENFINVGCLRLFRAARLIKLLRQGYTIRILLWTFVQSFKALPYVCLLIAMLFFIYAIIGMQVFGNIALDPETSIYEHNNFQSFIQGLMLLFRCATGEAWPSIMLSCVKGRKCDLRAKPDDEGCGSNIAYAYFVSFIFFCSFLMLNLFVAVIMDNFDYLTRDSSILGAHHLDEFVRIWAEYDPNATGRIHFTEMYDMLKNMDPPLGFGNKCPNRLAYKKLIRMNMPVDDECKVAFTTTLFALIRENLSIKMRVAEEMDRADEELRDTIRAIWPLEAKKMLDLLIPRKEELSKGKLTVGKIYAGLLIVENWKTTRFGQIEPAGGQHSTFFNCLMDMAGVNHTGGNHHGSRLNSLEPPIHDEKLEQLQELHDEEEGDFGALAAAEKRRHRSISDSRVGSLESLTHPSERLHPHPPRHHSRSPSLRRHSPVHRSPSPTRRLRYDQHQPYHEGPGFSDAVVEIQRHVHHPHSQYNHRHKRGPWSASTSPARSPSPVHRMEHGRHHYGTTSLEQRSRSPSPIAGRQPAHPHHHHHHHHHHHPHQHSYPVLVTRRGQGRRLPPTPNKPSTLQLKPGIINFPKLNASPTHGSHMTQHVASSAAVVGAHVVPPPTGGGTTAAAVVGAHVPSMSASVSGHCPLSFEQAVAMGRGGRLLPSPVPNGYKPQPSSGPTKQRTPRSRHSDSDEDDWC</sequence>
<keyword evidence="13 21" id="KW-0472">Membrane</keyword>
<name>A0AA39FM42_9HYME</name>
<dbReference type="GO" id="GO:0050906">
    <property type="term" value="P:detection of stimulus involved in sensory perception"/>
    <property type="evidence" value="ECO:0007669"/>
    <property type="project" value="UniProtKB-ARBA"/>
</dbReference>
<accession>A0AA39FM42</accession>
<dbReference type="GO" id="GO:0016323">
    <property type="term" value="C:basolateral plasma membrane"/>
    <property type="evidence" value="ECO:0007669"/>
    <property type="project" value="UniProtKB-ARBA"/>
</dbReference>
<feature type="domain" description="EF-hand" evidence="22">
    <location>
        <begin position="1307"/>
        <end position="1342"/>
    </location>
</feature>